<reference evidence="3 4" key="1">
    <citation type="submission" date="2019-03" db="EMBL/GenBank/DDBJ databases">
        <title>Cohnella endophytica sp. nov., a novel endophytic bacterium isolated from bark of Sonneratia apetala.</title>
        <authorList>
            <person name="Tuo L."/>
        </authorList>
    </citation>
    <scope>NUCLEOTIDE SEQUENCE [LARGE SCALE GENOMIC DNA]</scope>
    <source>
        <strain evidence="3 4">CCTCC AB 208254</strain>
    </source>
</reference>
<dbReference type="InterPro" id="IPR029058">
    <property type="entry name" value="AB_hydrolase_fold"/>
</dbReference>
<evidence type="ECO:0000313" key="3">
    <source>
        <dbReference type="EMBL" id="TFE19490.1"/>
    </source>
</evidence>
<keyword evidence="1 3" id="KW-0378">Hydrolase</keyword>
<dbReference type="InterPro" id="IPR050300">
    <property type="entry name" value="GDXG_lipolytic_enzyme"/>
</dbReference>
<gene>
    <name evidence="3" type="ORF">E2980_23145</name>
</gene>
<evidence type="ECO:0000313" key="4">
    <source>
        <dbReference type="Proteomes" id="UP000297900"/>
    </source>
</evidence>
<evidence type="ECO:0000256" key="1">
    <source>
        <dbReference type="ARBA" id="ARBA00022801"/>
    </source>
</evidence>
<dbReference type="GO" id="GO:0016787">
    <property type="term" value="F:hydrolase activity"/>
    <property type="evidence" value="ECO:0007669"/>
    <property type="project" value="UniProtKB-KW"/>
</dbReference>
<dbReference type="PANTHER" id="PTHR48081">
    <property type="entry name" value="AB HYDROLASE SUPERFAMILY PROTEIN C4A8.06C"/>
    <property type="match status" value="1"/>
</dbReference>
<name>A0A4Y8LTT5_9BACL</name>
<accession>A0A4Y8LTT5</accession>
<dbReference type="SUPFAM" id="SSF53474">
    <property type="entry name" value="alpha/beta-Hydrolases"/>
    <property type="match status" value="1"/>
</dbReference>
<organism evidence="3 4">
    <name type="scientific">Cohnella luojiensis</name>
    <dbReference type="NCBI Taxonomy" id="652876"/>
    <lineage>
        <taxon>Bacteria</taxon>
        <taxon>Bacillati</taxon>
        <taxon>Bacillota</taxon>
        <taxon>Bacilli</taxon>
        <taxon>Bacillales</taxon>
        <taxon>Paenibacillaceae</taxon>
        <taxon>Cohnella</taxon>
    </lineage>
</organism>
<dbReference type="Gene3D" id="3.40.50.1820">
    <property type="entry name" value="alpha/beta hydrolase"/>
    <property type="match status" value="1"/>
</dbReference>
<evidence type="ECO:0000259" key="2">
    <source>
        <dbReference type="Pfam" id="PF20434"/>
    </source>
</evidence>
<sequence length="262" mass="29514">MVVRVIKFDYPVNEIPYKEIGGRKLKFYVLAPESPKKKRTAILFFVGGSFGKGPRTPADFQHQAKYFSSKGIVSICVDYRTGHDEDFSPVQAICDVKSAVRWLRENSDGLGVDPNKIVVCGSSAGGYIAVSSIMFEDVNDDIDHHSTNYIPNALVVFGAGMDGVDIMRRRYPELLERAMELSPLHNIKKCLPTTLWLCGTADDLYEQNKNFVNLMINEGNDITFITYEGMEHGIPNYLSHQNKSYHDTTLRIDDFLKTIGFV</sequence>
<proteinExistence type="predicted"/>
<dbReference type="AlphaFoldDB" id="A0A4Y8LTT5"/>
<keyword evidence="4" id="KW-1185">Reference proteome</keyword>
<feature type="domain" description="BD-FAE-like" evidence="2">
    <location>
        <begin position="31"/>
        <end position="146"/>
    </location>
</feature>
<dbReference type="Proteomes" id="UP000297900">
    <property type="component" value="Unassembled WGS sequence"/>
</dbReference>
<dbReference type="InterPro" id="IPR049492">
    <property type="entry name" value="BD-FAE-like_dom"/>
</dbReference>
<comment type="caution">
    <text evidence="3">The sequence shown here is derived from an EMBL/GenBank/DDBJ whole genome shotgun (WGS) entry which is preliminary data.</text>
</comment>
<dbReference type="EMBL" id="SOMN01000059">
    <property type="protein sequence ID" value="TFE19490.1"/>
    <property type="molecule type" value="Genomic_DNA"/>
</dbReference>
<protein>
    <submittedName>
        <fullName evidence="3">Alpha/beta hydrolase</fullName>
    </submittedName>
</protein>
<dbReference type="Pfam" id="PF20434">
    <property type="entry name" value="BD-FAE"/>
    <property type="match status" value="1"/>
</dbReference>
<dbReference type="OrthoDB" id="9815425at2"/>